<feature type="signal peptide" evidence="5">
    <location>
        <begin position="1"/>
        <end position="25"/>
    </location>
</feature>
<feature type="compositionally biased region" description="Acidic residues" evidence="4">
    <location>
        <begin position="237"/>
        <end position="253"/>
    </location>
</feature>
<dbReference type="GO" id="GO:0005576">
    <property type="term" value="C:extracellular region"/>
    <property type="evidence" value="ECO:0007669"/>
    <property type="project" value="UniProtKB-SubCell"/>
</dbReference>
<feature type="chain" id="PRO_5034440002" evidence="5">
    <location>
        <begin position="26"/>
        <end position="302"/>
    </location>
</feature>
<comment type="subcellular location">
    <subcellularLocation>
        <location evidence="1">Secreted</location>
    </subcellularLocation>
</comment>
<evidence type="ECO:0000256" key="1">
    <source>
        <dbReference type="ARBA" id="ARBA00004613"/>
    </source>
</evidence>
<evidence type="ECO:0000256" key="3">
    <source>
        <dbReference type="ARBA" id="ARBA00022702"/>
    </source>
</evidence>
<evidence type="ECO:0000256" key="4">
    <source>
        <dbReference type="SAM" id="MobiDB-lite"/>
    </source>
</evidence>
<evidence type="ECO:0000256" key="5">
    <source>
        <dbReference type="SAM" id="SignalP"/>
    </source>
</evidence>
<evidence type="ECO:0000259" key="6">
    <source>
        <dbReference type="SMART" id="SM00039"/>
    </source>
</evidence>
<dbReference type="PROSITE" id="PS00511">
    <property type="entry name" value="CRF"/>
    <property type="match status" value="1"/>
</dbReference>
<evidence type="ECO:0000256" key="2">
    <source>
        <dbReference type="ARBA" id="ARBA00022525"/>
    </source>
</evidence>
<dbReference type="PROSITE" id="PS51257">
    <property type="entry name" value="PROKAR_LIPOPROTEIN"/>
    <property type="match status" value="1"/>
</dbReference>
<feature type="compositionally biased region" description="Polar residues" evidence="4">
    <location>
        <begin position="170"/>
        <end position="194"/>
    </location>
</feature>
<dbReference type="SMART" id="SM00039">
    <property type="entry name" value="CRF"/>
    <property type="match status" value="1"/>
</dbReference>
<name>A0A8D8AZG1_CULPI</name>
<dbReference type="GO" id="GO:0005179">
    <property type="term" value="F:hormone activity"/>
    <property type="evidence" value="ECO:0007669"/>
    <property type="project" value="UniProtKB-KW"/>
</dbReference>
<dbReference type="InterPro" id="IPR018446">
    <property type="entry name" value="Corticotropin-releasing_fac_CS"/>
</dbReference>
<dbReference type="AlphaFoldDB" id="A0A8D8AZG1"/>
<protein>
    <submittedName>
        <fullName evidence="7">Diuretic hormone</fullName>
    </submittedName>
</protein>
<organism evidence="7">
    <name type="scientific">Culex pipiens</name>
    <name type="common">House mosquito</name>
    <dbReference type="NCBI Taxonomy" id="7175"/>
    <lineage>
        <taxon>Eukaryota</taxon>
        <taxon>Metazoa</taxon>
        <taxon>Ecdysozoa</taxon>
        <taxon>Arthropoda</taxon>
        <taxon>Hexapoda</taxon>
        <taxon>Insecta</taxon>
        <taxon>Pterygota</taxon>
        <taxon>Neoptera</taxon>
        <taxon>Endopterygota</taxon>
        <taxon>Diptera</taxon>
        <taxon>Nematocera</taxon>
        <taxon>Culicoidea</taxon>
        <taxon>Culicidae</taxon>
        <taxon>Culicinae</taxon>
        <taxon>Culicini</taxon>
        <taxon>Culex</taxon>
        <taxon>Culex</taxon>
    </lineage>
</organism>
<keyword evidence="5" id="KW-0732">Signal</keyword>
<feature type="region of interest" description="Disordered" evidence="4">
    <location>
        <begin position="145"/>
        <end position="253"/>
    </location>
</feature>
<reference evidence="7" key="1">
    <citation type="submission" date="2021-05" db="EMBL/GenBank/DDBJ databases">
        <authorList>
            <person name="Alioto T."/>
            <person name="Alioto T."/>
            <person name="Gomez Garrido J."/>
        </authorList>
    </citation>
    <scope>NUCLEOTIDE SEQUENCE</scope>
</reference>
<feature type="compositionally biased region" description="Low complexity" evidence="4">
    <location>
        <begin position="160"/>
        <end position="169"/>
    </location>
</feature>
<dbReference type="InterPro" id="IPR000187">
    <property type="entry name" value="CRF"/>
</dbReference>
<accession>A0A8D8AZG1</accession>
<dbReference type="Pfam" id="PF00473">
    <property type="entry name" value="CRF"/>
    <property type="match status" value="1"/>
</dbReference>
<feature type="domain" description="Corticotropin-releasing factor" evidence="6">
    <location>
        <begin position="48"/>
        <end position="91"/>
    </location>
</feature>
<feature type="compositionally biased region" description="Basic and acidic residues" evidence="4">
    <location>
        <begin position="199"/>
        <end position="212"/>
    </location>
</feature>
<keyword evidence="2" id="KW-0964">Secreted</keyword>
<evidence type="ECO:0000313" key="7">
    <source>
        <dbReference type="EMBL" id="CAG6466524.1"/>
    </source>
</evidence>
<sequence length="302" mass="33924">MNMKATLWLWSLVTVLACVSQRVSAGPYTDTRIIQPQDNSLVAPAKRTKPSLSIVNPLDVLRQRIILEMARRQMRENTRQVERNKAILREIGKRSHAEFRSSDGDDTELGSPAGLLLDRLYYPPPPRPVAELAPYLRRFAGSAGSGAVDYDLDSREQRKSTGGSSGSSSNNKATDDSSNNPNGKPINEQISSGPLTLAKEQRRLEQQEEAEKAAGAFHPQQLRFSNDRPMVPPNDGFLDDPRDDGDVDDDDEDEYLAGNEDLVKGRERLQQLQQQQQRDQKLKSDNGYRLRYLNNIQAKMYG</sequence>
<proteinExistence type="predicted"/>
<dbReference type="EMBL" id="HBUE01056093">
    <property type="protein sequence ID" value="CAG6466524.1"/>
    <property type="molecule type" value="Transcribed_RNA"/>
</dbReference>
<keyword evidence="3" id="KW-0372">Hormone</keyword>